<keyword evidence="1" id="KW-0472">Membrane</keyword>
<dbReference type="InterPro" id="IPR036927">
    <property type="entry name" value="Cyt_c_oxase-like_su1_sf"/>
</dbReference>
<proteinExistence type="predicted"/>
<dbReference type="EMBL" id="LAZR01000103">
    <property type="protein sequence ID" value="KKN91485.1"/>
    <property type="molecule type" value="Genomic_DNA"/>
</dbReference>
<feature type="transmembrane region" description="Helical" evidence="1">
    <location>
        <begin position="118"/>
        <end position="143"/>
    </location>
</feature>
<reference evidence="2" key="1">
    <citation type="journal article" date="2015" name="Nature">
        <title>Complex archaea that bridge the gap between prokaryotes and eukaryotes.</title>
        <authorList>
            <person name="Spang A."/>
            <person name="Saw J.H."/>
            <person name="Jorgensen S.L."/>
            <person name="Zaremba-Niedzwiedzka K."/>
            <person name="Martijn J."/>
            <person name="Lind A.E."/>
            <person name="van Eijk R."/>
            <person name="Schleper C."/>
            <person name="Guy L."/>
            <person name="Ettema T.J."/>
        </authorList>
    </citation>
    <scope>NUCLEOTIDE SEQUENCE</scope>
</reference>
<feature type="transmembrane region" description="Helical" evidence="1">
    <location>
        <begin position="72"/>
        <end position="98"/>
    </location>
</feature>
<sequence>MKSILNKPHLVLWILIPVILLIGFLAPNETLDINIHDTYYVISLIHLAELVSILFGITGLGYWIILKLNRKLINVLTLSHAIITIGGSAILLLTPTFFSHYSTETSFPKFDYLVEQNMMNLLALLLIVLGLLFFIINILQSLFRRKETMVKNK</sequence>
<organism evidence="2">
    <name type="scientific">marine sediment metagenome</name>
    <dbReference type="NCBI Taxonomy" id="412755"/>
    <lineage>
        <taxon>unclassified sequences</taxon>
        <taxon>metagenomes</taxon>
        <taxon>ecological metagenomes</taxon>
    </lineage>
</organism>
<evidence type="ECO:0008006" key="3">
    <source>
        <dbReference type="Google" id="ProtNLM"/>
    </source>
</evidence>
<keyword evidence="1" id="KW-1133">Transmembrane helix</keyword>
<gene>
    <name evidence="2" type="ORF">LCGC14_0218180</name>
</gene>
<name>A0A0F9UE67_9ZZZZ</name>
<evidence type="ECO:0000313" key="2">
    <source>
        <dbReference type="EMBL" id="KKN91485.1"/>
    </source>
</evidence>
<dbReference type="AlphaFoldDB" id="A0A0F9UE67"/>
<keyword evidence="1" id="KW-0812">Transmembrane</keyword>
<protein>
    <recommendedName>
        <fullName evidence="3">Cytochrome oxidase subunit I profile domain-containing protein</fullName>
    </recommendedName>
</protein>
<evidence type="ECO:0000256" key="1">
    <source>
        <dbReference type="SAM" id="Phobius"/>
    </source>
</evidence>
<dbReference type="SUPFAM" id="SSF81442">
    <property type="entry name" value="Cytochrome c oxidase subunit I-like"/>
    <property type="match status" value="1"/>
</dbReference>
<dbReference type="Gene3D" id="1.20.210.10">
    <property type="entry name" value="Cytochrome c oxidase-like, subunit I domain"/>
    <property type="match status" value="1"/>
</dbReference>
<feature type="transmembrane region" description="Helical" evidence="1">
    <location>
        <begin position="39"/>
        <end position="65"/>
    </location>
</feature>
<comment type="caution">
    <text evidence="2">The sequence shown here is derived from an EMBL/GenBank/DDBJ whole genome shotgun (WGS) entry which is preliminary data.</text>
</comment>
<accession>A0A0F9UE67</accession>
<feature type="transmembrane region" description="Helical" evidence="1">
    <location>
        <begin position="10"/>
        <end position="27"/>
    </location>
</feature>